<accession>A0ABN0RB84</accession>
<dbReference type="Gene3D" id="3.40.1360.10">
    <property type="match status" value="1"/>
</dbReference>
<dbReference type="SUPFAM" id="SSF56731">
    <property type="entry name" value="DNA primase core"/>
    <property type="match status" value="1"/>
</dbReference>
<dbReference type="Gene3D" id="3.90.580.10">
    <property type="entry name" value="Zinc finger, CHC2-type domain"/>
    <property type="match status" value="1"/>
</dbReference>
<dbReference type="InterPro" id="IPR036977">
    <property type="entry name" value="DNA_primase_Znf_CHC2"/>
</dbReference>
<dbReference type="Pfam" id="PF13155">
    <property type="entry name" value="Toprim_2"/>
    <property type="match status" value="1"/>
</dbReference>
<evidence type="ECO:0000313" key="2">
    <source>
        <dbReference type="Proteomes" id="UP000019249"/>
    </source>
</evidence>
<keyword evidence="2" id="KW-1185">Reference proteome</keyword>
<proteinExistence type="predicted"/>
<evidence type="ECO:0000313" key="1">
    <source>
        <dbReference type="EMBL" id="EUJ23743.1"/>
    </source>
</evidence>
<dbReference type="RefSeq" id="WP_051993689.1">
    <property type="nucleotide sequence ID" value="NZ_AODF01000068.1"/>
</dbReference>
<name>A0ABN0RB84_9LIST</name>
<reference evidence="1 2" key="1">
    <citation type="journal article" date="2014" name="Int. J. Syst. Evol. Microbiol.">
        <title>Listeria floridensis sp. nov., Listeria aquatica sp. nov., Listeria cornellensis sp. nov., Listeria riparia sp. nov. and Listeria grandensis sp. nov., from agricultural and natural environments.</title>
        <authorList>
            <person name="den Bakker H.C."/>
            <person name="Warchocki S."/>
            <person name="Wright E.M."/>
            <person name="Allred A.F."/>
            <person name="Ahlstrom C."/>
            <person name="Manuel C.S."/>
            <person name="Stasiewicz M.J."/>
            <person name="Burrell A."/>
            <person name="Roof S."/>
            <person name="Strawn L."/>
            <person name="Fortes E.D."/>
            <person name="Nightingale K.K."/>
            <person name="Kephart D."/>
            <person name="Wiedmann M."/>
        </authorList>
    </citation>
    <scope>NUCLEOTIDE SEQUENCE [LARGE SCALE GENOMIC DNA]</scope>
    <source>
        <strain evidence="1 2">FSL S10-1187</strain>
    </source>
</reference>
<dbReference type="Proteomes" id="UP000019249">
    <property type="component" value="Unassembled WGS sequence"/>
</dbReference>
<comment type="caution">
    <text evidence="1">The sequence shown here is derived from an EMBL/GenBank/DDBJ whole genome shotgun (WGS) entry which is preliminary data.</text>
</comment>
<sequence length="305" mass="34473">MQSITINGQVILIDIQTELEAFEWENARWLGDKLIANSPFRNERRPSFFVNLEGELAGFWADSGAVEPHKEKGNFVWLLALLRGWSYEMAEQYLLEKYGYLDVAKMQLKPAIKRLEPENEVVTLDGFTALPKSDYLESRGIGSEVQQLYGVGGDSEKAIMPWRTKEGLPANIKYRRIDTKDFWYERGATPLTDLVFGQDVVYSEQPDTIALCEAEIDAMSWTLLEKDVIGIAVGSSKLSDGQVELIKRLPAEKIILGADNDKAGRKLNNQAKQAFGGLFKLEFADYDKFKDANDKLKNFSELSVQ</sequence>
<protein>
    <submittedName>
        <fullName evidence="1">DNA primase</fullName>
    </submittedName>
</protein>
<gene>
    <name evidence="1" type="ORF">MFLO_15790</name>
</gene>
<organism evidence="1 2">
    <name type="scientific">Listeria floridensis FSL S10-1187</name>
    <dbReference type="NCBI Taxonomy" id="1265817"/>
    <lineage>
        <taxon>Bacteria</taxon>
        <taxon>Bacillati</taxon>
        <taxon>Bacillota</taxon>
        <taxon>Bacilli</taxon>
        <taxon>Bacillales</taxon>
        <taxon>Listeriaceae</taxon>
        <taxon>Listeria</taxon>
    </lineage>
</organism>
<dbReference type="SUPFAM" id="SSF57783">
    <property type="entry name" value="Zinc beta-ribbon"/>
    <property type="match status" value="1"/>
</dbReference>
<dbReference type="EMBL" id="AODF01000068">
    <property type="protein sequence ID" value="EUJ23743.1"/>
    <property type="molecule type" value="Genomic_DNA"/>
</dbReference>